<protein>
    <recommendedName>
        <fullName evidence="4">Extracellular membrane protein CFEM domain-containing protein</fullName>
    </recommendedName>
</protein>
<dbReference type="AlphaFoldDB" id="A0A9P7KRE5"/>
<feature type="signal peptide" evidence="1">
    <location>
        <begin position="1"/>
        <end position="18"/>
    </location>
</feature>
<keyword evidence="3" id="KW-1185">Reference proteome</keyword>
<sequence>MKVTFLTTTAVLIVPAFSYLHRRDECATRCTDAYNACTVKPDASQAFCATEFSNCVGFNVFLGKNSVPALTACSAGATGLSAIGASVASTGLSTTSTAAVPTSTAAKEVSTTTAASTADTVRTTAIATSSSSATNTADSIPETYDCVTECNDNYNICRTAPNANMASCAAQYAQCLGYNPFGGNGSLVTPTACSDADLSKTQSTQPVTTSQPATMVSSTVSVSSPQSVSILPVTSLEQPIATCADLCMGGTTTTTEGEAPPVATGTPVVIVDGAGNVRPFMAFAALVALAAV</sequence>
<proteinExistence type="predicted"/>
<dbReference type="EMBL" id="JAGPUO010000011">
    <property type="protein sequence ID" value="KAG5659758.1"/>
    <property type="molecule type" value="Genomic_DNA"/>
</dbReference>
<evidence type="ECO:0008006" key="4">
    <source>
        <dbReference type="Google" id="ProtNLM"/>
    </source>
</evidence>
<comment type="caution">
    <text evidence="2">The sequence shown here is derived from an EMBL/GenBank/DDBJ whole genome shotgun (WGS) entry which is preliminary data.</text>
</comment>
<accession>A0A9P7KRE5</accession>
<keyword evidence="1" id="KW-0732">Signal</keyword>
<evidence type="ECO:0000313" key="3">
    <source>
        <dbReference type="Proteomes" id="UP000782241"/>
    </source>
</evidence>
<name>A0A9P7KRE5_9HYPO</name>
<dbReference type="Proteomes" id="UP000782241">
    <property type="component" value="Unassembled WGS sequence"/>
</dbReference>
<feature type="chain" id="PRO_5040225980" description="Extracellular membrane protein CFEM domain-containing protein" evidence="1">
    <location>
        <begin position="19"/>
        <end position="292"/>
    </location>
</feature>
<organism evidence="2 3">
    <name type="scientific">Fusarium avenaceum</name>
    <dbReference type="NCBI Taxonomy" id="40199"/>
    <lineage>
        <taxon>Eukaryota</taxon>
        <taxon>Fungi</taxon>
        <taxon>Dikarya</taxon>
        <taxon>Ascomycota</taxon>
        <taxon>Pezizomycotina</taxon>
        <taxon>Sordariomycetes</taxon>
        <taxon>Hypocreomycetidae</taxon>
        <taxon>Hypocreales</taxon>
        <taxon>Nectriaceae</taxon>
        <taxon>Fusarium</taxon>
        <taxon>Fusarium tricinctum species complex</taxon>
    </lineage>
</organism>
<evidence type="ECO:0000313" key="2">
    <source>
        <dbReference type="EMBL" id="KAG5659758.1"/>
    </source>
</evidence>
<reference evidence="2" key="1">
    <citation type="submission" date="2021-04" db="EMBL/GenBank/DDBJ databases">
        <title>Draft genome of Fusarium avenaceum strain F156N33, isolated from an atmospheric sample in Virginia.</title>
        <authorList>
            <person name="Yang S."/>
            <person name="Vinatzer B.A."/>
            <person name="Coleman J."/>
        </authorList>
    </citation>
    <scope>NUCLEOTIDE SEQUENCE</scope>
    <source>
        <strain evidence="2">F156N33</strain>
    </source>
</reference>
<evidence type="ECO:0000256" key="1">
    <source>
        <dbReference type="SAM" id="SignalP"/>
    </source>
</evidence>
<gene>
    <name evidence="2" type="ORF">KAF25_002317</name>
</gene>